<gene>
    <name evidence="1" type="ORF">H9637_09045</name>
</gene>
<sequence length="398" mass="46187">MKNKKLNFYFFGDIGTYDKFNPAYACNKEYASEILYIIASYKPFSICKFEIMKKLNIEENKFDDVISSLKLINAIDENEKGYKINFPAFLEKDIVNMDKYLNNIGEVIGDKIISLKKIICEKLSSLTNYRIFTNERLLYHIICDKIFDGTAFDFFEAKKVFCTSKLQKGNRDYITVAYEDSSVVDKCSNKLLCSSNNYRAGDFIFNSFGDLNGARKDVYRFFRVVQKGLENSSPFYDLNLSYIKVIDDVNKDIAKRCGELIYDAYNNSINYKQLTNQDKNLIKFLSEINYITINDESKSISVNIPIFKSNDKVIINEISDIILSNIFSIVEDTFENFERNAPDLTGVIHKVDIKEIANELWHQIFGSANEYLVKKSFVYKPEYISGEGRYLRSLYVDQ</sequence>
<accession>A0ABR8YSH2</accession>
<organism evidence="1 2">
    <name type="scientific">Clostridium faecium</name>
    <dbReference type="NCBI Taxonomy" id="2762223"/>
    <lineage>
        <taxon>Bacteria</taxon>
        <taxon>Bacillati</taxon>
        <taxon>Bacillota</taxon>
        <taxon>Clostridia</taxon>
        <taxon>Eubacteriales</taxon>
        <taxon>Clostridiaceae</taxon>
        <taxon>Clostridium</taxon>
    </lineage>
</organism>
<dbReference type="RefSeq" id="WP_191740150.1">
    <property type="nucleotide sequence ID" value="NZ_JACSQB010000064.1"/>
</dbReference>
<dbReference type="EMBL" id="JACSQB010000064">
    <property type="protein sequence ID" value="MBD8047178.1"/>
    <property type="molecule type" value="Genomic_DNA"/>
</dbReference>
<name>A0ABR8YSH2_9CLOT</name>
<keyword evidence="2" id="KW-1185">Reference proteome</keyword>
<dbReference type="Proteomes" id="UP000627166">
    <property type="component" value="Unassembled WGS sequence"/>
</dbReference>
<reference evidence="1 2" key="1">
    <citation type="submission" date="2020-08" db="EMBL/GenBank/DDBJ databases">
        <title>A Genomic Blueprint of the Chicken Gut Microbiome.</title>
        <authorList>
            <person name="Gilroy R."/>
            <person name="Ravi A."/>
            <person name="Getino M."/>
            <person name="Pursley I."/>
            <person name="Horton D.L."/>
            <person name="Alikhan N.-F."/>
            <person name="Baker D."/>
            <person name="Gharbi K."/>
            <person name="Hall N."/>
            <person name="Watson M."/>
            <person name="Adriaenssens E.M."/>
            <person name="Foster-Nyarko E."/>
            <person name="Jarju S."/>
            <person name="Secka A."/>
            <person name="Antonio M."/>
            <person name="Oren A."/>
            <person name="Chaudhuri R."/>
            <person name="La Ragione R.M."/>
            <person name="Hildebrand F."/>
            <person name="Pallen M.J."/>
        </authorList>
    </citation>
    <scope>NUCLEOTIDE SEQUENCE [LARGE SCALE GENOMIC DNA]</scope>
    <source>
        <strain evidence="1 2">N37</strain>
    </source>
</reference>
<protein>
    <submittedName>
        <fullName evidence="1">Uncharacterized protein</fullName>
    </submittedName>
</protein>
<proteinExistence type="predicted"/>
<evidence type="ECO:0000313" key="2">
    <source>
        <dbReference type="Proteomes" id="UP000627166"/>
    </source>
</evidence>
<evidence type="ECO:0000313" key="1">
    <source>
        <dbReference type="EMBL" id="MBD8047178.1"/>
    </source>
</evidence>
<comment type="caution">
    <text evidence="1">The sequence shown here is derived from an EMBL/GenBank/DDBJ whole genome shotgun (WGS) entry which is preliminary data.</text>
</comment>